<feature type="domain" description="CBS" evidence="7">
    <location>
        <begin position="393"/>
        <end position="451"/>
    </location>
</feature>
<keyword evidence="3 5" id="KW-0129">CBS domain</keyword>
<evidence type="ECO:0000256" key="4">
    <source>
        <dbReference type="ARBA" id="ARBA00025878"/>
    </source>
</evidence>
<feature type="region of interest" description="Disordered" evidence="6">
    <location>
        <begin position="151"/>
        <end position="186"/>
    </location>
</feature>
<evidence type="ECO:0000256" key="2">
    <source>
        <dbReference type="ARBA" id="ARBA00022737"/>
    </source>
</evidence>
<dbReference type="WBParaSite" id="jg21693.2">
    <property type="protein sequence ID" value="jg21693.2"/>
    <property type="gene ID" value="jg21693"/>
</dbReference>
<dbReference type="SMART" id="SM00116">
    <property type="entry name" value="CBS"/>
    <property type="match status" value="4"/>
</dbReference>
<name>A0A915DMP8_9BILA</name>
<dbReference type="Gene3D" id="3.10.580.10">
    <property type="entry name" value="CBS-domain"/>
    <property type="match status" value="2"/>
</dbReference>
<dbReference type="GO" id="GO:0031588">
    <property type="term" value="C:nucleotide-activated protein kinase complex"/>
    <property type="evidence" value="ECO:0007669"/>
    <property type="project" value="TreeGrafter"/>
</dbReference>
<dbReference type="Proteomes" id="UP000887574">
    <property type="component" value="Unplaced"/>
</dbReference>
<feature type="region of interest" description="Disordered" evidence="6">
    <location>
        <begin position="1"/>
        <end position="93"/>
    </location>
</feature>
<comment type="similarity">
    <text evidence="1">Belongs to the 5'-AMP-activated protein kinase gamma subunit family.</text>
</comment>
<dbReference type="GO" id="GO:0016208">
    <property type="term" value="F:AMP binding"/>
    <property type="evidence" value="ECO:0007669"/>
    <property type="project" value="TreeGrafter"/>
</dbReference>
<dbReference type="SUPFAM" id="SSF54631">
    <property type="entry name" value="CBS-domain pair"/>
    <property type="match status" value="2"/>
</dbReference>
<accession>A0A915DMP8</accession>
<dbReference type="InterPro" id="IPR050511">
    <property type="entry name" value="AMPK_gamma/SDS23_families"/>
</dbReference>
<dbReference type="PANTHER" id="PTHR13780:SF35">
    <property type="entry name" value="LD22662P"/>
    <property type="match status" value="1"/>
</dbReference>
<dbReference type="InterPro" id="IPR000644">
    <property type="entry name" value="CBS_dom"/>
</dbReference>
<dbReference type="GO" id="GO:0019901">
    <property type="term" value="F:protein kinase binding"/>
    <property type="evidence" value="ECO:0007669"/>
    <property type="project" value="TreeGrafter"/>
</dbReference>
<comment type="subunit">
    <text evidence="4">AMPK is a heterotrimer of an alpha catalytic subunit (PRKAA1 or PRKAA2), a beta (PRKAB1 or PRKAB2) and a gamma non-catalytic subunits (PRKAG1, PRKAG2 or PRKAG3). Interacts with FNIP1 and FNIP2.</text>
</comment>
<evidence type="ECO:0000256" key="3">
    <source>
        <dbReference type="ARBA" id="ARBA00023122"/>
    </source>
</evidence>
<keyword evidence="2" id="KW-0677">Repeat</keyword>
<dbReference type="CDD" id="cd04641">
    <property type="entry name" value="CBS_euAMPK_gamma-like_repeat2"/>
    <property type="match status" value="1"/>
</dbReference>
<protein>
    <submittedName>
        <fullName evidence="9">CBS domain-containing protein</fullName>
    </submittedName>
</protein>
<evidence type="ECO:0000313" key="8">
    <source>
        <dbReference type="Proteomes" id="UP000887574"/>
    </source>
</evidence>
<evidence type="ECO:0000256" key="6">
    <source>
        <dbReference type="SAM" id="MobiDB-lite"/>
    </source>
</evidence>
<reference evidence="9" key="1">
    <citation type="submission" date="2022-11" db="UniProtKB">
        <authorList>
            <consortium name="WormBaseParasite"/>
        </authorList>
    </citation>
    <scope>IDENTIFICATION</scope>
</reference>
<keyword evidence="8" id="KW-1185">Reference proteome</keyword>
<dbReference type="Pfam" id="PF00571">
    <property type="entry name" value="CBS"/>
    <property type="match status" value="4"/>
</dbReference>
<sequence length="627" mass="68227">MFGGKHGSLRKVLYKRNKSDSTSSSATSTSPNAAETGGVSPRPASQSFNFPLKPPPGGNPSTIVPPLLNSPSMQLDDSQFPQPPSSPTASGIPSASRLRVRNAGFDFNNPQVVYNSATCSAANTPMVDTDSPLTVDCTNCVCNINLPLSSNSSPGGGSANRANPPKSHRLFAPQFSGPASTNGGQDGLFANASPQYYYNTAAAGANGGRSMPAALNVPLLIPLGPGGVVRRGERGAGRALHHRSSISGGMGYGQRASPGAGNNLYLATRLDHPTVFDFEDWHTSLDKQSQEAVYSLFMKAHKCYDLIPTSSKLVVFDTELPVSKAFFALVYNGVRAAPLWDSKTQEFVGMLTITDFIQILHKYYAKDGVGDGMKQLEEHKISTWRNVFENDGKLKQFVTIDPSESLYRAVQILCDSKIHRLPVLESATGNILYILTHKRLIKFLFLYINDLPKPAYMEKTPKELGIGSWGEISTISKDTLLIDALKIFLQKRVSALPLLDLEGRVVDIYAKFDAINLAADKTYNNLDETVFEALKQRSDWFEGVRKCSEKDNLMTVIDILVKAEVHRLIVTDDEQRVTGIISLSDILRHLVLDPPQAQAGNENLLLNTDSGMECDDVNSQEQLAVSS</sequence>
<proteinExistence type="inferred from homology"/>
<organism evidence="8 9">
    <name type="scientific">Ditylenchus dipsaci</name>
    <dbReference type="NCBI Taxonomy" id="166011"/>
    <lineage>
        <taxon>Eukaryota</taxon>
        <taxon>Metazoa</taxon>
        <taxon>Ecdysozoa</taxon>
        <taxon>Nematoda</taxon>
        <taxon>Chromadorea</taxon>
        <taxon>Rhabditida</taxon>
        <taxon>Tylenchina</taxon>
        <taxon>Tylenchomorpha</taxon>
        <taxon>Sphaerularioidea</taxon>
        <taxon>Anguinidae</taxon>
        <taxon>Anguininae</taxon>
        <taxon>Ditylenchus</taxon>
    </lineage>
</organism>
<evidence type="ECO:0000256" key="1">
    <source>
        <dbReference type="ARBA" id="ARBA00006750"/>
    </source>
</evidence>
<evidence type="ECO:0000313" key="9">
    <source>
        <dbReference type="WBParaSite" id="jg21693.2"/>
    </source>
</evidence>
<dbReference type="GO" id="GO:0019887">
    <property type="term" value="F:protein kinase regulator activity"/>
    <property type="evidence" value="ECO:0007669"/>
    <property type="project" value="TreeGrafter"/>
</dbReference>
<evidence type="ECO:0000256" key="5">
    <source>
        <dbReference type="PROSITE-ProRule" id="PRU00703"/>
    </source>
</evidence>
<feature type="domain" description="CBS" evidence="7">
    <location>
        <begin position="466"/>
        <end position="528"/>
    </location>
</feature>
<dbReference type="PROSITE" id="PS51371">
    <property type="entry name" value="CBS"/>
    <property type="match status" value="4"/>
</dbReference>
<dbReference type="CDD" id="cd04618">
    <property type="entry name" value="CBS_euAMPK_gamma-like_repeat1"/>
    <property type="match status" value="1"/>
</dbReference>
<dbReference type="AlphaFoldDB" id="A0A915DMP8"/>
<feature type="compositionally biased region" description="Basic residues" evidence="6">
    <location>
        <begin position="7"/>
        <end position="16"/>
    </location>
</feature>
<dbReference type="InterPro" id="IPR046342">
    <property type="entry name" value="CBS_dom_sf"/>
</dbReference>
<evidence type="ECO:0000259" key="7">
    <source>
        <dbReference type="PROSITE" id="PS51371"/>
    </source>
</evidence>
<feature type="compositionally biased region" description="Low complexity" evidence="6">
    <location>
        <begin position="20"/>
        <end position="30"/>
    </location>
</feature>
<dbReference type="GO" id="GO:0005634">
    <property type="term" value="C:nucleus"/>
    <property type="evidence" value="ECO:0007669"/>
    <property type="project" value="TreeGrafter"/>
</dbReference>
<feature type="domain" description="CBS" evidence="7">
    <location>
        <begin position="540"/>
        <end position="598"/>
    </location>
</feature>
<dbReference type="PANTHER" id="PTHR13780">
    <property type="entry name" value="AMP-ACTIVATED PROTEIN KINASE, GAMMA REGULATORY SUBUNIT"/>
    <property type="match status" value="1"/>
</dbReference>
<feature type="domain" description="CBS" evidence="7">
    <location>
        <begin position="308"/>
        <end position="368"/>
    </location>
</feature>
<dbReference type="GO" id="GO:0005737">
    <property type="term" value="C:cytoplasm"/>
    <property type="evidence" value="ECO:0007669"/>
    <property type="project" value="TreeGrafter"/>
</dbReference>